<comment type="caution">
    <text evidence="2">The sequence shown here is derived from an EMBL/GenBank/DDBJ whole genome shotgun (WGS) entry which is preliminary data.</text>
</comment>
<dbReference type="Proteomes" id="UP000283387">
    <property type="component" value="Unassembled WGS sequence"/>
</dbReference>
<dbReference type="PROSITE" id="PS51257">
    <property type="entry name" value="PROKAR_LIPOPROTEIN"/>
    <property type="match status" value="1"/>
</dbReference>
<accession>A0A419W991</accession>
<evidence type="ECO:0000256" key="1">
    <source>
        <dbReference type="SAM" id="SignalP"/>
    </source>
</evidence>
<dbReference type="RefSeq" id="WP_147377207.1">
    <property type="nucleotide sequence ID" value="NZ_RAPN01000001.1"/>
</dbReference>
<sequence>MKTRNFKLYSLLLGLILAMFACQPDEFNLGGVLSKSDLQYSITQDATDPNMVILESLTPGVTPLWVTPMGRSTRVKDTLRFPFAGEYQFVYGVESAGGLVQADTYQLNITTDNFDYVTDPLWTMLTGGVGESKTWVLDLFPKDEAPSYAKYFVGPLYFYGTDDSWATVTEGQTVEGDSWNWKADWAGNGSWLFGSETQLDYGTMTFDLIGGAHMTVDHKILGRQESGSFMLDASNHTMRTTDAYILHDAGRDGVVIDWGDLKVLSLTENTMQLAALRDAALSGEGACLLVYNFIAKDYSDSWVAPDQPDPEPPYDGDANEDLTTAVSTTKTWKIDMDIPYNWHGLDGSALNEVASTASDGGFAFSTWTPPYDEAAFGAVSMTLTKEGDDGGTYSIQTLDGSYEGSYTVDESNNIDFGQPVTFFSNVGGWLTFGTTAENTLRIIISEKDAIGNIEGIWLGQRSTDKAEYLSLHLSPVAGSGADDVVTATKKIITAKTWKLDSDRTYDKTTSWGAEQGPVIFSDYATWAWNPLPGQQYAAGEEGVDYGTVKFEMDGTVTVQQRKRIYTLDADGSVINGIPNPDDGAFTLQSDEVVTLNGTWAIDLDANTITMSVGMLHPWTCDYAVADWGALKIYRIESNALLLQETRDPDLSGEGEFDMTYIFVPAE</sequence>
<dbReference type="OrthoDB" id="646668at2"/>
<dbReference type="EMBL" id="RAPN01000001">
    <property type="protein sequence ID" value="RKD92033.1"/>
    <property type="molecule type" value="Genomic_DNA"/>
</dbReference>
<feature type="chain" id="PRO_5018976433" description="Lipocalin-like protein" evidence="1">
    <location>
        <begin position="25"/>
        <end position="666"/>
    </location>
</feature>
<evidence type="ECO:0000313" key="3">
    <source>
        <dbReference type="Proteomes" id="UP000283387"/>
    </source>
</evidence>
<proteinExistence type="predicted"/>
<keyword evidence="1" id="KW-0732">Signal</keyword>
<keyword evidence="3" id="KW-1185">Reference proteome</keyword>
<feature type="signal peptide" evidence="1">
    <location>
        <begin position="1"/>
        <end position="24"/>
    </location>
</feature>
<protein>
    <recommendedName>
        <fullName evidence="4">Lipocalin-like protein</fullName>
    </recommendedName>
</protein>
<evidence type="ECO:0000313" key="2">
    <source>
        <dbReference type="EMBL" id="RKD92033.1"/>
    </source>
</evidence>
<organism evidence="2 3">
    <name type="scientific">Mangrovibacterium diazotrophicum</name>
    <dbReference type="NCBI Taxonomy" id="1261403"/>
    <lineage>
        <taxon>Bacteria</taxon>
        <taxon>Pseudomonadati</taxon>
        <taxon>Bacteroidota</taxon>
        <taxon>Bacteroidia</taxon>
        <taxon>Marinilabiliales</taxon>
        <taxon>Prolixibacteraceae</taxon>
        <taxon>Mangrovibacterium</taxon>
    </lineage>
</organism>
<evidence type="ECO:0008006" key="4">
    <source>
        <dbReference type="Google" id="ProtNLM"/>
    </source>
</evidence>
<name>A0A419W991_9BACT</name>
<reference evidence="2 3" key="1">
    <citation type="submission" date="2018-09" db="EMBL/GenBank/DDBJ databases">
        <title>Genomic Encyclopedia of Archaeal and Bacterial Type Strains, Phase II (KMG-II): from individual species to whole genera.</title>
        <authorList>
            <person name="Goeker M."/>
        </authorList>
    </citation>
    <scope>NUCLEOTIDE SEQUENCE [LARGE SCALE GENOMIC DNA]</scope>
    <source>
        <strain evidence="2 3">DSM 27148</strain>
    </source>
</reference>
<gene>
    <name evidence="2" type="ORF">BC643_2403</name>
</gene>
<dbReference type="AlphaFoldDB" id="A0A419W991"/>